<dbReference type="AlphaFoldDB" id="A0A1R3KJ96"/>
<gene>
    <name evidence="1" type="ORF">COLO4_07627</name>
</gene>
<accession>A0A1R3KJ96</accession>
<reference evidence="2" key="1">
    <citation type="submission" date="2013-09" db="EMBL/GenBank/DDBJ databases">
        <title>Corchorus olitorius genome sequencing.</title>
        <authorList>
            <person name="Alam M."/>
            <person name="Haque M.S."/>
            <person name="Islam M.S."/>
            <person name="Emdad E.M."/>
            <person name="Islam M.M."/>
            <person name="Ahmed B."/>
            <person name="Halim A."/>
            <person name="Hossen Q.M.M."/>
            <person name="Hossain M.Z."/>
            <person name="Ahmed R."/>
            <person name="Khan M.M."/>
            <person name="Islam R."/>
            <person name="Rashid M.M."/>
            <person name="Khan S.A."/>
            <person name="Rahman M.S."/>
            <person name="Alam M."/>
            <person name="Yahiya A.S."/>
            <person name="Khan M.S."/>
            <person name="Azam M.S."/>
            <person name="Haque T."/>
            <person name="Lashkar M.Z.H."/>
            <person name="Akhand A.I."/>
            <person name="Morshed G."/>
            <person name="Roy S."/>
            <person name="Uddin K.S."/>
            <person name="Rabeya T."/>
            <person name="Hossain A.S."/>
            <person name="Chowdhury A."/>
            <person name="Snigdha A.R."/>
            <person name="Mortoza M.S."/>
            <person name="Matin S.A."/>
            <person name="Hoque S.M.E."/>
            <person name="Islam M.K."/>
            <person name="Roy D.K."/>
            <person name="Haider R."/>
            <person name="Moosa M.M."/>
            <person name="Elias S.M."/>
            <person name="Hasan A.M."/>
            <person name="Jahan S."/>
            <person name="Shafiuddin M."/>
            <person name="Mahmood N."/>
            <person name="Shommy N.S."/>
        </authorList>
    </citation>
    <scope>NUCLEOTIDE SEQUENCE [LARGE SCALE GENOMIC DNA]</scope>
    <source>
        <strain evidence="2">cv. O-4</strain>
    </source>
</reference>
<keyword evidence="2" id="KW-1185">Reference proteome</keyword>
<evidence type="ECO:0000313" key="2">
    <source>
        <dbReference type="Proteomes" id="UP000187203"/>
    </source>
</evidence>
<name>A0A1R3KJ96_9ROSI</name>
<dbReference type="Proteomes" id="UP000187203">
    <property type="component" value="Unassembled WGS sequence"/>
</dbReference>
<dbReference type="EMBL" id="AWUE01013405">
    <property type="protein sequence ID" value="OMP07114.1"/>
    <property type="molecule type" value="Genomic_DNA"/>
</dbReference>
<protein>
    <submittedName>
        <fullName evidence="1">Uncharacterized protein</fullName>
    </submittedName>
</protein>
<proteinExistence type="predicted"/>
<organism evidence="1 2">
    <name type="scientific">Corchorus olitorius</name>
    <dbReference type="NCBI Taxonomy" id="93759"/>
    <lineage>
        <taxon>Eukaryota</taxon>
        <taxon>Viridiplantae</taxon>
        <taxon>Streptophyta</taxon>
        <taxon>Embryophyta</taxon>
        <taxon>Tracheophyta</taxon>
        <taxon>Spermatophyta</taxon>
        <taxon>Magnoliopsida</taxon>
        <taxon>eudicotyledons</taxon>
        <taxon>Gunneridae</taxon>
        <taxon>Pentapetalae</taxon>
        <taxon>rosids</taxon>
        <taxon>malvids</taxon>
        <taxon>Malvales</taxon>
        <taxon>Malvaceae</taxon>
        <taxon>Grewioideae</taxon>
        <taxon>Apeibeae</taxon>
        <taxon>Corchorus</taxon>
    </lineage>
</organism>
<comment type="caution">
    <text evidence="1">The sequence shown here is derived from an EMBL/GenBank/DDBJ whole genome shotgun (WGS) entry which is preliminary data.</text>
</comment>
<evidence type="ECO:0000313" key="1">
    <source>
        <dbReference type="EMBL" id="OMP07114.1"/>
    </source>
</evidence>
<sequence>MASTSDCVDPLKPLFNLTETKWRSTSSNNRNPSRESRSFEMAIPPFRSLYLFIEWSMSLGGQFPDFSFKVLQELIADMARWALKASWSLFVANQGLPTW</sequence>